<dbReference type="RefSeq" id="WP_169384105.1">
    <property type="nucleotide sequence ID" value="NZ_JAAXLA010000061.1"/>
</dbReference>
<dbReference type="InterPro" id="IPR051448">
    <property type="entry name" value="CdaR-like_regulators"/>
</dbReference>
<dbReference type="InterPro" id="IPR025736">
    <property type="entry name" value="PucR_C-HTH_dom"/>
</dbReference>
<comment type="caution">
    <text evidence="3">The sequence shown here is derived from an EMBL/GenBank/DDBJ whole genome shotgun (WGS) entry which is preliminary data.</text>
</comment>
<dbReference type="InterPro" id="IPR042070">
    <property type="entry name" value="PucR_C-HTH_sf"/>
</dbReference>
<dbReference type="EMBL" id="JAAXLA010000061">
    <property type="protein sequence ID" value="NMI00642.1"/>
    <property type="molecule type" value="Genomic_DNA"/>
</dbReference>
<sequence>MFELIWRRIAGLEVGKDLAEVSYRVGVRRAEQGVSLSEVQAAANRDFQIVWEAMLAEADEDEAATLLHEAPAIWSIVDDHTQRITEAYRRRSSELDRLSGDRRREWFRRLLKCNGERPDVVQNAADVLQLPADGRFRVAIAHRDCAGRFRDARDALTALRWSCHYQEVEGGDLLVIQSTLEQDKRVMNCLSEIRCAIAPAAHGLDEVPRAVRIASDILAALPEDRDSPGLLEDAWLSVAATQAPLVTQALADRIQCALENVQDADVLIETARTFCEGDGTVSRTASELYCHRNTVLNRLERLRSLTGIDVRRPRDAASFLFAMSAGRPAGGIT</sequence>
<name>A0ABX1SGF1_9PSEU</name>
<dbReference type="Pfam" id="PF13556">
    <property type="entry name" value="HTH_30"/>
    <property type="match status" value="1"/>
</dbReference>
<gene>
    <name evidence="3" type="ORF">HF526_25525</name>
</gene>
<evidence type="ECO:0000259" key="1">
    <source>
        <dbReference type="Pfam" id="PF13556"/>
    </source>
</evidence>
<keyword evidence="4" id="KW-1185">Reference proteome</keyword>
<feature type="domain" description="PucR C-terminal helix-turn-helix" evidence="1">
    <location>
        <begin position="267"/>
        <end position="324"/>
    </location>
</feature>
<dbReference type="Proteomes" id="UP000820669">
    <property type="component" value="Unassembled WGS sequence"/>
</dbReference>
<dbReference type="PANTHER" id="PTHR33744:SF1">
    <property type="entry name" value="DNA-BINDING TRANSCRIPTIONAL ACTIVATOR ADER"/>
    <property type="match status" value="1"/>
</dbReference>
<reference evidence="3 4" key="1">
    <citation type="submission" date="2020-04" db="EMBL/GenBank/DDBJ databases">
        <authorList>
            <person name="Klaysubun C."/>
            <person name="Duangmal K."/>
            <person name="Lipun K."/>
        </authorList>
    </citation>
    <scope>NUCLEOTIDE SEQUENCE [LARGE SCALE GENOMIC DNA]</scope>
    <source>
        <strain evidence="3 4">K10HN5</strain>
    </source>
</reference>
<proteinExistence type="predicted"/>
<evidence type="ECO:0000313" key="4">
    <source>
        <dbReference type="Proteomes" id="UP000820669"/>
    </source>
</evidence>
<dbReference type="Gene3D" id="1.10.10.2840">
    <property type="entry name" value="PucR C-terminal helix-turn-helix domain"/>
    <property type="match status" value="1"/>
</dbReference>
<protein>
    <submittedName>
        <fullName evidence="3">PucR family transcriptional regulator</fullName>
    </submittedName>
</protein>
<dbReference type="Pfam" id="PF14361">
    <property type="entry name" value="RsbRD_N"/>
    <property type="match status" value="1"/>
</dbReference>
<feature type="domain" description="RsbT co-antagonist protein RsbRD N-terminal" evidence="2">
    <location>
        <begin position="15"/>
        <end position="102"/>
    </location>
</feature>
<organism evidence="3 4">
    <name type="scientific">Pseudonocardia acidicola</name>
    <dbReference type="NCBI Taxonomy" id="2724939"/>
    <lineage>
        <taxon>Bacteria</taxon>
        <taxon>Bacillati</taxon>
        <taxon>Actinomycetota</taxon>
        <taxon>Actinomycetes</taxon>
        <taxon>Pseudonocardiales</taxon>
        <taxon>Pseudonocardiaceae</taxon>
        <taxon>Pseudonocardia</taxon>
    </lineage>
</organism>
<evidence type="ECO:0000259" key="2">
    <source>
        <dbReference type="Pfam" id="PF14361"/>
    </source>
</evidence>
<dbReference type="InterPro" id="IPR025751">
    <property type="entry name" value="RsbRD_N_dom"/>
</dbReference>
<evidence type="ECO:0000313" key="3">
    <source>
        <dbReference type="EMBL" id="NMI00642.1"/>
    </source>
</evidence>
<dbReference type="PANTHER" id="PTHR33744">
    <property type="entry name" value="CARBOHYDRATE DIACID REGULATOR"/>
    <property type="match status" value="1"/>
</dbReference>
<accession>A0ABX1SGF1</accession>